<name>A0A2I0KCS2_PUNGR</name>
<evidence type="ECO:0000313" key="3">
    <source>
        <dbReference type="Proteomes" id="UP000233551"/>
    </source>
</evidence>
<evidence type="ECO:0000313" key="2">
    <source>
        <dbReference type="EMBL" id="PKI65903.1"/>
    </source>
</evidence>
<protein>
    <submittedName>
        <fullName evidence="2">Uncharacterized protein</fullName>
    </submittedName>
</protein>
<dbReference type="AlphaFoldDB" id="A0A2I0KCS2"/>
<proteinExistence type="predicted"/>
<feature type="compositionally biased region" description="Polar residues" evidence="1">
    <location>
        <begin position="57"/>
        <end position="87"/>
    </location>
</feature>
<gene>
    <name evidence="2" type="ORF">CRG98_013723</name>
</gene>
<dbReference type="Proteomes" id="UP000233551">
    <property type="component" value="Unassembled WGS sequence"/>
</dbReference>
<accession>A0A2I0KCS2</accession>
<comment type="caution">
    <text evidence="2">The sequence shown here is derived from an EMBL/GenBank/DDBJ whole genome shotgun (WGS) entry which is preliminary data.</text>
</comment>
<sequence length="109" mass="11327">MDIGACLLASHGSFFNRESIDGGNENVVGSIRSIREPHAVPSTLGAHEAQSYDRATLPTSQLGTGRPDISTTRPNPKNPGPHSTTSKPPLGLQAGVAQPGELCISSLLI</sequence>
<organism evidence="2 3">
    <name type="scientific">Punica granatum</name>
    <name type="common">Pomegranate</name>
    <dbReference type="NCBI Taxonomy" id="22663"/>
    <lineage>
        <taxon>Eukaryota</taxon>
        <taxon>Viridiplantae</taxon>
        <taxon>Streptophyta</taxon>
        <taxon>Embryophyta</taxon>
        <taxon>Tracheophyta</taxon>
        <taxon>Spermatophyta</taxon>
        <taxon>Magnoliopsida</taxon>
        <taxon>eudicotyledons</taxon>
        <taxon>Gunneridae</taxon>
        <taxon>Pentapetalae</taxon>
        <taxon>rosids</taxon>
        <taxon>malvids</taxon>
        <taxon>Myrtales</taxon>
        <taxon>Lythraceae</taxon>
        <taxon>Punica</taxon>
    </lineage>
</organism>
<keyword evidence="3" id="KW-1185">Reference proteome</keyword>
<feature type="region of interest" description="Disordered" evidence="1">
    <location>
        <begin position="39"/>
        <end position="95"/>
    </location>
</feature>
<evidence type="ECO:0000256" key="1">
    <source>
        <dbReference type="SAM" id="MobiDB-lite"/>
    </source>
</evidence>
<dbReference type="EMBL" id="PGOL01000708">
    <property type="protein sequence ID" value="PKI65903.1"/>
    <property type="molecule type" value="Genomic_DNA"/>
</dbReference>
<reference evidence="2 3" key="1">
    <citation type="submission" date="2017-11" db="EMBL/GenBank/DDBJ databases">
        <title>De-novo sequencing of pomegranate (Punica granatum L.) genome.</title>
        <authorList>
            <person name="Akparov Z."/>
            <person name="Amiraslanov A."/>
            <person name="Hajiyeva S."/>
            <person name="Abbasov M."/>
            <person name="Kaur K."/>
            <person name="Hamwieh A."/>
            <person name="Solovyev V."/>
            <person name="Salamov A."/>
            <person name="Braich B."/>
            <person name="Kosarev P."/>
            <person name="Mahmoud A."/>
            <person name="Hajiyev E."/>
            <person name="Babayeva S."/>
            <person name="Izzatullayeva V."/>
            <person name="Mammadov A."/>
            <person name="Mammadov A."/>
            <person name="Sharifova S."/>
            <person name="Ojaghi J."/>
            <person name="Eynullazada K."/>
            <person name="Bayramov B."/>
            <person name="Abdulazimova A."/>
            <person name="Shahmuradov I."/>
        </authorList>
    </citation>
    <scope>NUCLEOTIDE SEQUENCE [LARGE SCALE GENOMIC DNA]</scope>
    <source>
        <strain evidence="3">cv. AG2017</strain>
        <tissue evidence="2">Leaf</tissue>
    </source>
</reference>